<protein>
    <recommendedName>
        <fullName evidence="7">Transcription termination/antitermination protein NusA</fullName>
    </recommendedName>
</protein>
<dbReference type="InterPro" id="IPR036555">
    <property type="entry name" value="NusA_N_sf"/>
</dbReference>
<dbReference type="InterPro" id="IPR010213">
    <property type="entry name" value="TF_NusA"/>
</dbReference>
<evidence type="ECO:0000313" key="10">
    <source>
        <dbReference type="EMBL" id="BAM00618.1"/>
    </source>
</evidence>
<dbReference type="InterPro" id="IPR012340">
    <property type="entry name" value="NA-bd_OB-fold"/>
</dbReference>
<feature type="region of interest" description="Disordered" evidence="8">
    <location>
        <begin position="432"/>
        <end position="494"/>
    </location>
</feature>
<dbReference type="Pfam" id="PF13184">
    <property type="entry name" value="KH_NusA_1st"/>
    <property type="match status" value="1"/>
</dbReference>
<dbReference type="FunFam" id="3.30.1480.10:FF:000002">
    <property type="entry name" value="Transcription termination/antitermination protein NusA"/>
    <property type="match status" value="1"/>
</dbReference>
<comment type="subcellular location">
    <subcellularLocation>
        <location evidence="7">Cytoplasm</location>
    </subcellularLocation>
</comment>
<keyword evidence="6 7" id="KW-0804">Transcription</keyword>
<dbReference type="InterPro" id="IPR058582">
    <property type="entry name" value="KH_NusA_2nd"/>
</dbReference>
<keyword evidence="4 7" id="KW-0694">RNA-binding</keyword>
<dbReference type="FunFam" id="3.30.300.20:FF:000005">
    <property type="entry name" value="Transcription termination/antitermination protein NusA"/>
    <property type="match status" value="1"/>
</dbReference>
<evidence type="ECO:0000256" key="6">
    <source>
        <dbReference type="ARBA" id="ARBA00023163"/>
    </source>
</evidence>
<dbReference type="GO" id="GO:0006353">
    <property type="term" value="P:DNA-templated transcription termination"/>
    <property type="evidence" value="ECO:0007669"/>
    <property type="project" value="UniProtKB-UniRule"/>
</dbReference>
<dbReference type="PANTHER" id="PTHR22648">
    <property type="entry name" value="TRANSCRIPTION TERMINATION FACTOR NUSA"/>
    <property type="match status" value="1"/>
</dbReference>
<reference evidence="10 11" key="1">
    <citation type="submission" date="2012-02" db="EMBL/GenBank/DDBJ databases">
        <title>Complete genome sequence of Caldilinea aerophila DSM 14535 (= NBRC 102666).</title>
        <authorList>
            <person name="Oguchi A."/>
            <person name="Hosoyama A."/>
            <person name="Sekine M."/>
            <person name="Fukai R."/>
            <person name="Kato Y."/>
            <person name="Nakamura S."/>
            <person name="Hanada S."/>
            <person name="Yamazaki S."/>
            <person name="Fujita N."/>
        </authorList>
    </citation>
    <scope>NUCLEOTIDE SEQUENCE [LARGE SCALE GENOMIC DNA]</scope>
    <source>
        <strain evidence="11">DSM 14535 / JCM 11387 / NBRC 104270 / STL-6-O1</strain>
    </source>
</reference>
<dbReference type="NCBIfam" id="TIGR01953">
    <property type="entry name" value="NusA"/>
    <property type="match status" value="1"/>
</dbReference>
<dbReference type="SUPFAM" id="SSF69705">
    <property type="entry name" value="Transcription factor NusA, N-terminal domain"/>
    <property type="match status" value="1"/>
</dbReference>
<gene>
    <name evidence="7 10" type="primary">nusA</name>
    <name evidence="10" type="ordered locus">CLDAP_25780</name>
</gene>
<dbReference type="RefSeq" id="WP_014433847.1">
    <property type="nucleotide sequence ID" value="NC_017079.1"/>
</dbReference>
<dbReference type="SUPFAM" id="SSF54814">
    <property type="entry name" value="Prokaryotic type KH domain (KH-domain type II)"/>
    <property type="match status" value="2"/>
</dbReference>
<evidence type="ECO:0000256" key="8">
    <source>
        <dbReference type="SAM" id="MobiDB-lite"/>
    </source>
</evidence>
<dbReference type="SUPFAM" id="SSF50249">
    <property type="entry name" value="Nucleic acid-binding proteins"/>
    <property type="match status" value="1"/>
</dbReference>
<evidence type="ECO:0000259" key="9">
    <source>
        <dbReference type="PROSITE" id="PS50126"/>
    </source>
</evidence>
<feature type="region of interest" description="Disordered" evidence="8">
    <location>
        <begin position="515"/>
        <end position="577"/>
    </location>
</feature>
<dbReference type="PROSITE" id="PS50084">
    <property type="entry name" value="KH_TYPE_1"/>
    <property type="match status" value="1"/>
</dbReference>
<dbReference type="InterPro" id="IPR003029">
    <property type="entry name" value="S1_domain"/>
</dbReference>
<dbReference type="InterPro" id="IPR015946">
    <property type="entry name" value="KH_dom-like_a/b"/>
</dbReference>
<dbReference type="CDD" id="cd22529">
    <property type="entry name" value="KH-II_NusA_rpt2"/>
    <property type="match status" value="1"/>
</dbReference>
<dbReference type="PROSITE" id="PS50126">
    <property type="entry name" value="S1"/>
    <property type="match status" value="1"/>
</dbReference>
<dbReference type="OrthoDB" id="9807233at2"/>
<dbReference type="STRING" id="926550.CLDAP_25780"/>
<dbReference type="FunFam" id="3.30.300.20:FF:000002">
    <property type="entry name" value="Transcription termination/antitermination protein NusA"/>
    <property type="match status" value="1"/>
</dbReference>
<sequence>MSKALIAGINQVATDKGLDREVIFEAIEAALVSAYKRNYGPAANITAKVDRATGEMRIYTEREVVEEVLNERTEITLDEAKRYVPNAKLGDVIAVPSTPNDFGRIAAQTAKQVILQRIREAERDTVYENFAHRIGEVITAQVRSIDAQSGAVTVMLDDKHECLMLREDQIPTEKLRRGDYIKVYVVDVQKNSRGPVIKISRTHRNLLRRLMEQEIPEVREGKVEIKAIAREPGYRSKVAVQATVPGLDAVGSCVGMRGLRIQNIVNELAGEKIDVIEWDVNLAQYISNALSPAKVQAVLLDEEGPIKTATVVVPDRQLSLAIGKEGQNARLAAKLTGWRIDIKSESEARAEGLDRIIAERAQEAAMRATEDLLARAEQILRSEGDELEDRFLQAMQALRTGDEVEITELPTGTFKSFEEVLAELDTKESAKEAGAFPIEEMDERVLPPKPSGPEWPELPLETAALAGETTSPARPAEGKGAKDVETFGAPIGSEELPEVITADMLRARMAERKKYTFSEEDFEIPPELLKGYEEEDDLLEHGGKGKGKVKGKKSAPKPKGKSKKPAPRRPWEEDDDF</sequence>
<dbReference type="Pfam" id="PF08529">
    <property type="entry name" value="NusA_N"/>
    <property type="match status" value="1"/>
</dbReference>
<evidence type="ECO:0000256" key="5">
    <source>
        <dbReference type="ARBA" id="ARBA00023015"/>
    </source>
</evidence>
<dbReference type="HOGENOM" id="CLU_029242_2_6_0"/>
<evidence type="ECO:0000256" key="1">
    <source>
        <dbReference type="ARBA" id="ARBA00022472"/>
    </source>
</evidence>
<dbReference type="PANTHER" id="PTHR22648:SF0">
    <property type="entry name" value="TRANSCRIPTION TERMINATION_ANTITERMINATION PROTEIN NUSA"/>
    <property type="match status" value="1"/>
</dbReference>
<evidence type="ECO:0000256" key="4">
    <source>
        <dbReference type="ARBA" id="ARBA00022884"/>
    </source>
</evidence>
<dbReference type="Gene3D" id="3.30.1480.10">
    <property type="entry name" value="NusA, N-terminal domain"/>
    <property type="match status" value="1"/>
</dbReference>
<keyword evidence="11" id="KW-1185">Reference proteome</keyword>
<dbReference type="GO" id="GO:0005829">
    <property type="term" value="C:cytosol"/>
    <property type="evidence" value="ECO:0007669"/>
    <property type="project" value="TreeGrafter"/>
</dbReference>
<dbReference type="InterPro" id="IPR030842">
    <property type="entry name" value="TF_NusA_bacterial"/>
</dbReference>
<dbReference type="EMBL" id="AP012337">
    <property type="protein sequence ID" value="BAM00618.1"/>
    <property type="molecule type" value="Genomic_DNA"/>
</dbReference>
<feature type="domain" description="S1 motif" evidence="9">
    <location>
        <begin position="135"/>
        <end position="202"/>
    </location>
</feature>
<dbReference type="SMART" id="SM00322">
    <property type="entry name" value="KH"/>
    <property type="match status" value="2"/>
</dbReference>
<dbReference type="KEGG" id="cap:CLDAP_25780"/>
<dbReference type="Gene3D" id="2.40.50.140">
    <property type="entry name" value="Nucleic acid-binding proteins"/>
    <property type="match status" value="1"/>
</dbReference>
<dbReference type="InterPro" id="IPR004087">
    <property type="entry name" value="KH_dom"/>
</dbReference>
<dbReference type="PATRIC" id="fig|926550.5.peg.2814"/>
<dbReference type="GO" id="GO:0003700">
    <property type="term" value="F:DNA-binding transcription factor activity"/>
    <property type="evidence" value="ECO:0007669"/>
    <property type="project" value="InterPro"/>
</dbReference>
<evidence type="ECO:0000256" key="7">
    <source>
        <dbReference type="HAMAP-Rule" id="MF_00945"/>
    </source>
</evidence>
<accession>I0I5T0</accession>
<keyword evidence="2 7" id="KW-0963">Cytoplasm</keyword>
<dbReference type="AlphaFoldDB" id="I0I5T0"/>
<feature type="compositionally biased region" description="Basic and acidic residues" evidence="8">
    <location>
        <begin position="476"/>
        <end position="485"/>
    </location>
</feature>
<dbReference type="Gene3D" id="3.30.300.20">
    <property type="match status" value="2"/>
</dbReference>
<dbReference type="CDD" id="cd04455">
    <property type="entry name" value="S1_NusA"/>
    <property type="match status" value="1"/>
</dbReference>
<dbReference type="SMART" id="SM00316">
    <property type="entry name" value="S1"/>
    <property type="match status" value="1"/>
</dbReference>
<organism evidence="10 11">
    <name type="scientific">Caldilinea aerophila (strain DSM 14535 / JCM 11387 / NBRC 104270 / STL-6-O1)</name>
    <dbReference type="NCBI Taxonomy" id="926550"/>
    <lineage>
        <taxon>Bacteria</taxon>
        <taxon>Bacillati</taxon>
        <taxon>Chloroflexota</taxon>
        <taxon>Caldilineae</taxon>
        <taxon>Caldilineales</taxon>
        <taxon>Caldilineaceae</taxon>
        <taxon>Caldilinea</taxon>
    </lineage>
</organism>
<dbReference type="CDD" id="cd02134">
    <property type="entry name" value="KH-II_NusA_rpt1"/>
    <property type="match status" value="1"/>
</dbReference>
<proteinExistence type="inferred from homology"/>
<dbReference type="Proteomes" id="UP000007880">
    <property type="component" value="Chromosome"/>
</dbReference>
<feature type="compositionally biased region" description="Basic residues" evidence="8">
    <location>
        <begin position="544"/>
        <end position="567"/>
    </location>
</feature>
<dbReference type="InterPro" id="IPR013735">
    <property type="entry name" value="TF_NusA_N"/>
</dbReference>
<keyword evidence="1 7" id="KW-0806">Transcription termination</keyword>
<keyword evidence="5 7" id="KW-0805">Transcription regulation</keyword>
<comment type="similarity">
    <text evidence="7">Belongs to the NusA family.</text>
</comment>
<dbReference type="eggNOG" id="COG0195">
    <property type="taxonomic scope" value="Bacteria"/>
</dbReference>
<dbReference type="HAMAP" id="MF_00945_B">
    <property type="entry name" value="NusA_B"/>
    <property type="match status" value="1"/>
</dbReference>
<comment type="function">
    <text evidence="7">Participates in both transcription termination and antitermination.</text>
</comment>
<dbReference type="GO" id="GO:0003723">
    <property type="term" value="F:RNA binding"/>
    <property type="evidence" value="ECO:0007669"/>
    <property type="project" value="UniProtKB-UniRule"/>
</dbReference>
<evidence type="ECO:0000256" key="3">
    <source>
        <dbReference type="ARBA" id="ARBA00022814"/>
    </source>
</evidence>
<keyword evidence="3 7" id="KW-0889">Transcription antitermination</keyword>
<name>I0I5T0_CALAS</name>
<dbReference type="Pfam" id="PF26594">
    <property type="entry name" value="KH_NusA_2nd"/>
    <property type="match status" value="1"/>
</dbReference>
<evidence type="ECO:0000256" key="2">
    <source>
        <dbReference type="ARBA" id="ARBA00022490"/>
    </source>
</evidence>
<evidence type="ECO:0000313" key="11">
    <source>
        <dbReference type="Proteomes" id="UP000007880"/>
    </source>
</evidence>
<dbReference type="InterPro" id="IPR025249">
    <property type="entry name" value="TF_NusA_KH_1st"/>
</dbReference>
<dbReference type="InterPro" id="IPR009019">
    <property type="entry name" value="KH_sf_prok-type"/>
</dbReference>
<dbReference type="GO" id="GO:0031564">
    <property type="term" value="P:transcription antitermination"/>
    <property type="evidence" value="ECO:0007669"/>
    <property type="project" value="UniProtKB-UniRule"/>
</dbReference>
<comment type="subunit">
    <text evidence="7">Monomer. Binds directly to the core enzyme of the DNA-dependent RNA polymerase and to nascent RNA.</text>
</comment>